<sequence>METRQERGRRRAGNHVTRISVVVPVKNDARELDLCLLAITGQTISALEIIVVDNDSSDDSALVARRHGAIVIPERKRGIWAAAATGFDHASGDVIARCDADSRPDDDWLERIAIELDAHPEAVAITGPGRFYELGPVRRVLADIFYMRAYFVLAHGALAHRPLFGSNFAIRTDVWRDVSARVHRDDPDVHDDFDLSYHLDPCSTVLVDRRLQVGISSRPFSGAASMLVRTRRAMHTVAVHGVGEHPIHRWRRRLVRSVRP</sequence>
<dbReference type="Proteomes" id="UP000464507">
    <property type="component" value="Chromosome"/>
</dbReference>
<dbReference type="InterPro" id="IPR001173">
    <property type="entry name" value="Glyco_trans_2-like"/>
</dbReference>
<dbReference type="Gene3D" id="3.90.550.10">
    <property type="entry name" value="Spore Coat Polysaccharide Biosynthesis Protein SpsA, Chain A"/>
    <property type="match status" value="1"/>
</dbReference>
<dbReference type="PANTHER" id="PTHR43685:SF14">
    <property type="entry name" value="GLYCOSYLTRANSFERASE 2-LIKE DOMAIN-CONTAINING PROTEIN"/>
    <property type="match status" value="1"/>
</dbReference>
<evidence type="ECO:0000259" key="1">
    <source>
        <dbReference type="Pfam" id="PF00535"/>
    </source>
</evidence>
<name>A0A7L5AJK5_9MICO</name>
<dbReference type="OrthoDB" id="9802632at2"/>
<gene>
    <name evidence="2" type="ORF">BHD05_13595</name>
</gene>
<evidence type="ECO:0000313" key="2">
    <source>
        <dbReference type="EMBL" id="QHO70527.1"/>
    </source>
</evidence>
<protein>
    <recommendedName>
        <fullName evidence="1">Glycosyltransferase 2-like domain-containing protein</fullName>
    </recommendedName>
</protein>
<organism evidence="2 3">
    <name type="scientific">Marisediminicola antarctica</name>
    <dbReference type="NCBI Taxonomy" id="674079"/>
    <lineage>
        <taxon>Bacteria</taxon>
        <taxon>Bacillati</taxon>
        <taxon>Actinomycetota</taxon>
        <taxon>Actinomycetes</taxon>
        <taxon>Micrococcales</taxon>
        <taxon>Microbacteriaceae</taxon>
        <taxon>Marisediminicola</taxon>
    </lineage>
</organism>
<dbReference type="SUPFAM" id="SSF53448">
    <property type="entry name" value="Nucleotide-diphospho-sugar transferases"/>
    <property type="match status" value="1"/>
</dbReference>
<dbReference type="InterPro" id="IPR050834">
    <property type="entry name" value="Glycosyltransf_2"/>
</dbReference>
<evidence type="ECO:0000313" key="3">
    <source>
        <dbReference type="Proteomes" id="UP000464507"/>
    </source>
</evidence>
<dbReference type="CDD" id="cd00761">
    <property type="entry name" value="Glyco_tranf_GTA_type"/>
    <property type="match status" value="1"/>
</dbReference>
<dbReference type="PANTHER" id="PTHR43685">
    <property type="entry name" value="GLYCOSYLTRANSFERASE"/>
    <property type="match status" value="1"/>
</dbReference>
<dbReference type="InterPro" id="IPR029044">
    <property type="entry name" value="Nucleotide-diphossugar_trans"/>
</dbReference>
<keyword evidence="3" id="KW-1185">Reference proteome</keyword>
<dbReference type="EMBL" id="CP017146">
    <property type="protein sequence ID" value="QHO70527.1"/>
    <property type="molecule type" value="Genomic_DNA"/>
</dbReference>
<proteinExistence type="predicted"/>
<dbReference type="KEGG" id="mant:BHD05_13595"/>
<accession>A0A7L5AJK5</accession>
<feature type="domain" description="Glycosyltransferase 2-like" evidence="1">
    <location>
        <begin position="20"/>
        <end position="134"/>
    </location>
</feature>
<reference evidence="2 3" key="1">
    <citation type="submission" date="2016-09" db="EMBL/GenBank/DDBJ databases">
        <title>Complete genome sequence of microbes from the polar regions.</title>
        <authorList>
            <person name="Liao L."/>
            <person name="Chen B."/>
        </authorList>
    </citation>
    <scope>NUCLEOTIDE SEQUENCE [LARGE SCALE GENOMIC DNA]</scope>
    <source>
        <strain evidence="2 3">ZS314</strain>
    </source>
</reference>
<dbReference type="Pfam" id="PF00535">
    <property type="entry name" value="Glycos_transf_2"/>
    <property type="match status" value="1"/>
</dbReference>
<dbReference type="AlphaFoldDB" id="A0A7L5AJK5"/>